<sequence>MQSTITGQFSTRREAELAVERLVQEIGIDRSSVSVAPRGAANSAGTRVAGADAESGHPGVEKHGDPELNDLIEVSVGCSEADAGKIETAMKSVGARHVAGS</sequence>
<dbReference type="Proteomes" id="UP000248134">
    <property type="component" value="Unassembled WGS sequence"/>
</dbReference>
<evidence type="ECO:0000256" key="1">
    <source>
        <dbReference type="SAM" id="MobiDB-lite"/>
    </source>
</evidence>
<dbReference type="OrthoDB" id="7271438at2"/>
<proteinExistence type="predicted"/>
<dbReference type="AlphaFoldDB" id="A0A323UK49"/>
<dbReference type="RefSeq" id="WP_110785244.1">
    <property type="nucleotide sequence ID" value="NZ_QKQS01000012.1"/>
</dbReference>
<gene>
    <name evidence="2" type="ORF">DNX69_06680</name>
</gene>
<organism evidence="2 3">
    <name type="scientific">Rhodopseudomonas palustris</name>
    <dbReference type="NCBI Taxonomy" id="1076"/>
    <lineage>
        <taxon>Bacteria</taxon>
        <taxon>Pseudomonadati</taxon>
        <taxon>Pseudomonadota</taxon>
        <taxon>Alphaproteobacteria</taxon>
        <taxon>Hyphomicrobiales</taxon>
        <taxon>Nitrobacteraceae</taxon>
        <taxon>Rhodopseudomonas</taxon>
    </lineage>
</organism>
<protein>
    <submittedName>
        <fullName evidence="2">Uncharacterized protein</fullName>
    </submittedName>
</protein>
<feature type="region of interest" description="Disordered" evidence="1">
    <location>
        <begin position="35"/>
        <end position="67"/>
    </location>
</feature>
<reference evidence="2 3" key="1">
    <citation type="submission" date="2018-06" db="EMBL/GenBank/DDBJ databases">
        <title>Draft Whole-Genome Sequence of the purple photosynthetic bacterium Rhodospeudomonas palustris XCP.</title>
        <authorList>
            <person name="Rayyan A."/>
            <person name="Meyer T.E."/>
            <person name="Kyndt J.A."/>
        </authorList>
    </citation>
    <scope>NUCLEOTIDE SEQUENCE [LARGE SCALE GENOMIC DNA]</scope>
    <source>
        <strain evidence="2 3">XCP</strain>
    </source>
</reference>
<accession>A0A323UK49</accession>
<name>A0A323UK49_RHOPL</name>
<comment type="caution">
    <text evidence="2">The sequence shown here is derived from an EMBL/GenBank/DDBJ whole genome shotgun (WGS) entry which is preliminary data.</text>
</comment>
<evidence type="ECO:0000313" key="2">
    <source>
        <dbReference type="EMBL" id="PZA12587.1"/>
    </source>
</evidence>
<dbReference type="EMBL" id="QKQS01000012">
    <property type="protein sequence ID" value="PZA12587.1"/>
    <property type="molecule type" value="Genomic_DNA"/>
</dbReference>
<evidence type="ECO:0000313" key="3">
    <source>
        <dbReference type="Proteomes" id="UP000248134"/>
    </source>
</evidence>